<dbReference type="Proteomes" id="UP000577419">
    <property type="component" value="Unassembled WGS sequence"/>
</dbReference>
<dbReference type="AlphaFoldDB" id="A0A7J4IU17"/>
<name>A0A7J4IU17_9ARCH</name>
<evidence type="ECO:0008006" key="5">
    <source>
        <dbReference type="Google" id="ProtNLM"/>
    </source>
</evidence>
<gene>
    <name evidence="2" type="ORF">HA237_02850</name>
    <name evidence="3" type="ORF">J4224_02345</name>
</gene>
<evidence type="ECO:0000313" key="4">
    <source>
        <dbReference type="Proteomes" id="UP000577419"/>
    </source>
</evidence>
<organism evidence="2 4">
    <name type="scientific">Candidatus Iainarchaeum sp</name>
    <dbReference type="NCBI Taxonomy" id="3101447"/>
    <lineage>
        <taxon>Archaea</taxon>
        <taxon>Candidatus Iainarchaeota</taxon>
        <taxon>Candidatus Iainarchaeia</taxon>
        <taxon>Candidatus Iainarchaeales</taxon>
        <taxon>Candidatus Iainarchaeaceae</taxon>
        <taxon>Candidatus Iainarchaeum</taxon>
    </lineage>
</organism>
<dbReference type="EMBL" id="JAGVWF010000032">
    <property type="protein sequence ID" value="MBS3059245.1"/>
    <property type="molecule type" value="Genomic_DNA"/>
</dbReference>
<reference evidence="4" key="1">
    <citation type="journal article" date="2020" name="bioRxiv">
        <title>A rank-normalized archaeal taxonomy based on genome phylogeny resolves widespread incomplete and uneven classifications.</title>
        <authorList>
            <person name="Rinke C."/>
            <person name="Chuvochina M."/>
            <person name="Mussig A.J."/>
            <person name="Chaumeil P.-A."/>
            <person name="Waite D.W."/>
            <person name="Whitman W.B."/>
            <person name="Parks D.H."/>
            <person name="Hugenholtz P."/>
        </authorList>
    </citation>
    <scope>NUCLEOTIDE SEQUENCE [LARGE SCALE GENOMIC DNA]</scope>
</reference>
<proteinExistence type="predicted"/>
<keyword evidence="1" id="KW-0812">Transmembrane</keyword>
<comment type="caution">
    <text evidence="2">The sequence shown here is derived from an EMBL/GenBank/DDBJ whole genome shotgun (WGS) entry which is preliminary data.</text>
</comment>
<accession>A0A7J4IU17</accession>
<reference evidence="3" key="2">
    <citation type="submission" date="2021-03" db="EMBL/GenBank/DDBJ databases">
        <authorList>
            <person name="Jaffe A."/>
        </authorList>
    </citation>
    <scope>NUCLEOTIDE SEQUENCE</scope>
    <source>
        <strain evidence="3">RIFCSPHIGHO2_01_FULL_GW2011_AR10_43_9</strain>
    </source>
</reference>
<dbReference type="EMBL" id="DUFG01000015">
    <property type="protein sequence ID" value="HIH08284.1"/>
    <property type="molecule type" value="Genomic_DNA"/>
</dbReference>
<dbReference type="Proteomes" id="UP000683213">
    <property type="component" value="Unassembled WGS sequence"/>
</dbReference>
<protein>
    <recommendedName>
        <fullName evidence="5">CARDB domain-containing protein</fullName>
    </recommendedName>
</protein>
<feature type="transmembrane region" description="Helical" evidence="1">
    <location>
        <begin position="7"/>
        <end position="30"/>
    </location>
</feature>
<keyword evidence="1" id="KW-0472">Membrane</keyword>
<sequence length="315" mass="34847">MKGQALGVFRLAVIAIVAVALLLLIASLFITPKKNVMEAIEESLDYSQANLGKANTETIFIEKGLFLDAEAFDNIERAVVFKCNSAARCSRVEFDARKLRALDAVEMQVSTRCSYELDLFNCRVYFGELPAQLEIHGVEFKDEYDLSREAIGFSFLVKNSGSLNAAEVLADAKLYRKEIVDGREQEILAAQPATELIEVLEPNQEQQVAFSFNAERNGNYVVEVVSSAEDAGFDLNRFEFKVSEVTQSDLCEATSEGETFLTGGNCRARFLCANCENATSCVLKWQEKSPGIQFELGTKNYALVVSEPNEEGTCS</sequence>
<evidence type="ECO:0000256" key="1">
    <source>
        <dbReference type="SAM" id="Phobius"/>
    </source>
</evidence>
<evidence type="ECO:0000313" key="2">
    <source>
        <dbReference type="EMBL" id="HIH08284.1"/>
    </source>
</evidence>
<keyword evidence="1" id="KW-1133">Transmembrane helix</keyword>
<reference evidence="3" key="3">
    <citation type="submission" date="2021-05" db="EMBL/GenBank/DDBJ databases">
        <title>Protein family content uncovers lineage relationships and bacterial pathway maintenance mechanisms in DPANN archaea.</title>
        <authorList>
            <person name="Castelle C.J."/>
            <person name="Meheust R."/>
            <person name="Jaffe A.L."/>
            <person name="Seitz K."/>
            <person name="Gong X."/>
            <person name="Baker B.J."/>
            <person name="Banfield J.F."/>
        </authorList>
    </citation>
    <scope>NUCLEOTIDE SEQUENCE</scope>
    <source>
        <strain evidence="3">RIFCSPHIGHO2_01_FULL_GW2011_AR10_43_9</strain>
    </source>
</reference>
<evidence type="ECO:0000313" key="3">
    <source>
        <dbReference type="EMBL" id="MBS3059245.1"/>
    </source>
</evidence>